<dbReference type="GO" id="GO:0005509">
    <property type="term" value="F:calcium ion binding"/>
    <property type="evidence" value="ECO:0007669"/>
    <property type="project" value="InterPro"/>
</dbReference>
<name>A0A2V2WE52_TRYCR</name>
<feature type="region of interest" description="Disordered" evidence="2">
    <location>
        <begin position="60"/>
        <end position="90"/>
    </location>
</feature>
<evidence type="ECO:0000313" key="5">
    <source>
        <dbReference type="Proteomes" id="UP000246078"/>
    </source>
</evidence>
<dbReference type="VEuPathDB" id="TriTrypDB:TcCLB.510181.150"/>
<dbReference type="VEuPathDB" id="TriTrypDB:BCY84_22821"/>
<dbReference type="AlphaFoldDB" id="A0A2V2WE52"/>
<comment type="caution">
    <text evidence="4">The sequence shown here is derived from an EMBL/GenBank/DDBJ whole genome shotgun (WGS) entry which is preliminary data.</text>
</comment>
<dbReference type="Proteomes" id="UP000246078">
    <property type="component" value="Unassembled WGS sequence"/>
</dbReference>
<dbReference type="VEuPathDB" id="TriTrypDB:TCDM_08287"/>
<gene>
    <name evidence="4" type="ORF">C3747_114g92</name>
</gene>
<dbReference type="VEuPathDB" id="TriTrypDB:TcBrA4_0017890"/>
<dbReference type="InterPro" id="IPR002048">
    <property type="entry name" value="EF_hand_dom"/>
</dbReference>
<dbReference type="SUPFAM" id="SSF47473">
    <property type="entry name" value="EF-hand"/>
    <property type="match status" value="1"/>
</dbReference>
<accession>A0A2V2WE52</accession>
<evidence type="ECO:0000259" key="3">
    <source>
        <dbReference type="PROSITE" id="PS50222"/>
    </source>
</evidence>
<reference evidence="4 5" key="1">
    <citation type="journal article" date="2018" name="Microb. Genom.">
        <title>Expanding an expanded genome: long-read sequencing of Trypanosoma cruzi.</title>
        <authorList>
            <person name="Berna L."/>
            <person name="Rodriguez M."/>
            <person name="Chiribao M.L."/>
            <person name="Parodi-Talice A."/>
            <person name="Pita S."/>
            <person name="Rijo G."/>
            <person name="Alvarez-Valin F."/>
            <person name="Robello C."/>
        </authorList>
    </citation>
    <scope>NUCLEOTIDE SEQUENCE [LARGE SCALE GENOMIC DNA]</scope>
    <source>
        <strain evidence="4 5">TCC</strain>
    </source>
</reference>
<sequence length="188" mass="21028">MASFDMLREDILDVFNVFDEEGTGSISMQELIRAIYTITGTRISRSDLRSLVQAVQEEMKEEAHARKTPLGVDLPPRANSLETSISPNADGENDAVDSSLFVAVVLKTLNRHTYEQELLFTFHLLEDKNYPGFITKDSLKKAAAEMEEHLTDQEVNEMFDKLVTGISSSAVDFTTFASVLEAAKRMDD</sequence>
<dbReference type="PANTHER" id="PTHR23049">
    <property type="entry name" value="MYOSIN REGULATORY LIGHT CHAIN 2"/>
    <property type="match status" value="1"/>
</dbReference>
<dbReference type="Gene3D" id="1.10.238.10">
    <property type="entry name" value="EF-hand"/>
    <property type="match status" value="2"/>
</dbReference>
<protein>
    <submittedName>
        <fullName evidence="4">Putative caltractin</fullName>
    </submittedName>
</protein>
<evidence type="ECO:0000313" key="4">
    <source>
        <dbReference type="EMBL" id="PWV06517.1"/>
    </source>
</evidence>
<evidence type="ECO:0000256" key="1">
    <source>
        <dbReference type="ARBA" id="ARBA00022737"/>
    </source>
</evidence>
<dbReference type="VEuPathDB" id="TriTrypDB:C4B63_101g20"/>
<dbReference type="VEuPathDB" id="TriTrypDB:C3747_114g92"/>
<dbReference type="EMBL" id="PRFC01000114">
    <property type="protein sequence ID" value="PWV06517.1"/>
    <property type="molecule type" value="Genomic_DNA"/>
</dbReference>
<keyword evidence="1" id="KW-0677">Repeat</keyword>
<dbReference type="VEuPathDB" id="TriTrypDB:TcCL_ESM04970"/>
<dbReference type="InterPro" id="IPR050403">
    <property type="entry name" value="Myosin_RLC"/>
</dbReference>
<organism evidence="4 5">
    <name type="scientific">Trypanosoma cruzi</name>
    <dbReference type="NCBI Taxonomy" id="5693"/>
    <lineage>
        <taxon>Eukaryota</taxon>
        <taxon>Discoba</taxon>
        <taxon>Euglenozoa</taxon>
        <taxon>Kinetoplastea</taxon>
        <taxon>Metakinetoplastina</taxon>
        <taxon>Trypanosomatida</taxon>
        <taxon>Trypanosomatidae</taxon>
        <taxon>Trypanosoma</taxon>
        <taxon>Schizotrypanum</taxon>
    </lineage>
</organism>
<proteinExistence type="predicted"/>
<dbReference type="VEuPathDB" id="TriTrypDB:TcCLB.503431.10"/>
<feature type="domain" description="EF-hand" evidence="3">
    <location>
        <begin position="6"/>
        <end position="41"/>
    </location>
</feature>
<evidence type="ECO:0000256" key="2">
    <source>
        <dbReference type="SAM" id="MobiDB-lite"/>
    </source>
</evidence>
<dbReference type="VEuPathDB" id="TriTrypDB:TcG_06831"/>
<dbReference type="PROSITE" id="PS50222">
    <property type="entry name" value="EF_HAND_2"/>
    <property type="match status" value="1"/>
</dbReference>
<dbReference type="InterPro" id="IPR011992">
    <property type="entry name" value="EF-hand-dom_pair"/>
</dbReference>